<organism evidence="1 2">
    <name type="scientific">Puccinia striiformis f. sp. tritici</name>
    <dbReference type="NCBI Taxonomy" id="168172"/>
    <lineage>
        <taxon>Eukaryota</taxon>
        <taxon>Fungi</taxon>
        <taxon>Dikarya</taxon>
        <taxon>Basidiomycota</taxon>
        <taxon>Pucciniomycotina</taxon>
        <taxon>Pucciniomycetes</taxon>
        <taxon>Pucciniales</taxon>
        <taxon>Pucciniaceae</taxon>
        <taxon>Puccinia</taxon>
    </lineage>
</organism>
<comment type="caution">
    <text evidence="1">The sequence shown here is derived from an EMBL/GenBank/DDBJ whole genome shotgun (WGS) entry which is preliminary data.</text>
</comment>
<reference evidence="2" key="1">
    <citation type="journal article" date="2018" name="BMC Genomics">
        <title>Genomic insights into host adaptation between the wheat stripe rust pathogen (Puccinia striiformis f. sp. tritici) and the barley stripe rust pathogen (Puccinia striiformis f. sp. hordei).</title>
        <authorList>
            <person name="Xia C."/>
            <person name="Wang M."/>
            <person name="Yin C."/>
            <person name="Cornejo O.E."/>
            <person name="Hulbert S.H."/>
            <person name="Chen X."/>
        </authorList>
    </citation>
    <scope>NUCLEOTIDE SEQUENCE [LARGE SCALE GENOMIC DNA]</scope>
    <source>
        <strain evidence="2">93-210</strain>
    </source>
</reference>
<dbReference type="Proteomes" id="UP001060170">
    <property type="component" value="Chromosome 4"/>
</dbReference>
<gene>
    <name evidence="1" type="ORF">MJO28_003826</name>
</gene>
<proteinExistence type="predicted"/>
<evidence type="ECO:0000313" key="2">
    <source>
        <dbReference type="Proteomes" id="UP001060170"/>
    </source>
</evidence>
<reference evidence="1 2" key="3">
    <citation type="journal article" date="2022" name="Microbiol. Spectr.">
        <title>Folding features and dynamics of 3D genome architecture in plant fungal pathogens.</title>
        <authorList>
            <person name="Xia C."/>
        </authorList>
    </citation>
    <scope>NUCLEOTIDE SEQUENCE [LARGE SCALE GENOMIC DNA]</scope>
    <source>
        <strain evidence="1 2">93-210</strain>
    </source>
</reference>
<accession>A0ACC0EN37</accession>
<reference evidence="2" key="2">
    <citation type="journal article" date="2018" name="Mol. Plant Microbe Interact.">
        <title>Genome sequence resources for the wheat stripe rust pathogen (Puccinia striiformis f. sp. tritici) and the barley stripe rust pathogen (Puccinia striiformis f. sp. hordei).</title>
        <authorList>
            <person name="Xia C."/>
            <person name="Wang M."/>
            <person name="Yin C."/>
            <person name="Cornejo O.E."/>
            <person name="Hulbert S.H."/>
            <person name="Chen X."/>
        </authorList>
    </citation>
    <scope>NUCLEOTIDE SEQUENCE [LARGE SCALE GENOMIC DNA]</scope>
    <source>
        <strain evidence="2">93-210</strain>
    </source>
</reference>
<sequence length="237" mass="26878">MKIELSPQEVESRSQTHSLLTGYLNEVFDLIDSTIKSIQGSDWDLALKDWKSESKCLNRTLEELAGLIKPVADTMEEENEKPSKTFVRGPVINIAKLLIIIVKNSRSILDKFITLGMNTKRLPFFTEMGSDRIEFIAMLHGNVSGNLSSMLSILESADVAHGAVRGDQVWEIAKELQYWSGVPWLPAQLYIVPAIADTDGTFTQDHYNSWLLSWNTKRLLAFRNSKNYVKFLRGNRV</sequence>
<keyword evidence="2" id="KW-1185">Reference proteome</keyword>
<evidence type="ECO:0000313" key="1">
    <source>
        <dbReference type="EMBL" id="KAI7956731.1"/>
    </source>
</evidence>
<dbReference type="EMBL" id="CM045868">
    <property type="protein sequence ID" value="KAI7956731.1"/>
    <property type="molecule type" value="Genomic_DNA"/>
</dbReference>
<protein>
    <submittedName>
        <fullName evidence="1">Uncharacterized protein</fullName>
    </submittedName>
</protein>
<name>A0ACC0EN37_9BASI</name>